<keyword evidence="1" id="KW-1133">Transmembrane helix</keyword>
<organism evidence="2 4">
    <name type="scientific">Pseudomonas amygdali pv. eriobotryae</name>
    <dbReference type="NCBI Taxonomy" id="129137"/>
    <lineage>
        <taxon>Bacteria</taxon>
        <taxon>Pseudomonadati</taxon>
        <taxon>Pseudomonadota</taxon>
        <taxon>Gammaproteobacteria</taxon>
        <taxon>Pseudomonadales</taxon>
        <taxon>Pseudomonadaceae</taxon>
        <taxon>Pseudomonas</taxon>
        <taxon>Pseudomonas amygdali</taxon>
    </lineage>
</organism>
<dbReference type="Proteomes" id="UP000050490">
    <property type="component" value="Unassembled WGS sequence"/>
</dbReference>
<feature type="transmembrane region" description="Helical" evidence="1">
    <location>
        <begin position="38"/>
        <end position="57"/>
    </location>
</feature>
<name>A0A0P9S7S9_PSEA0</name>
<dbReference type="Proteomes" id="UP000272627">
    <property type="component" value="Unassembled WGS sequence"/>
</dbReference>
<keyword evidence="1" id="KW-0472">Membrane</keyword>
<evidence type="ECO:0000313" key="3">
    <source>
        <dbReference type="EMBL" id="RML95699.1"/>
    </source>
</evidence>
<dbReference type="EMBL" id="LJQI01000380">
    <property type="protein sequence ID" value="KPX21834.1"/>
    <property type="molecule type" value="Genomic_DNA"/>
</dbReference>
<keyword evidence="1" id="KW-0812">Transmembrane</keyword>
<reference evidence="3 5" key="2">
    <citation type="submission" date="2018-08" db="EMBL/GenBank/DDBJ databases">
        <title>Recombination of ecologically and evolutionarily significant loci maintains genetic cohesion in the Pseudomonas syringae species complex.</title>
        <authorList>
            <person name="Dillon M."/>
            <person name="Thakur S."/>
            <person name="Almeida R.N.D."/>
            <person name="Weir B.S."/>
            <person name="Guttman D.S."/>
        </authorList>
    </citation>
    <scope>NUCLEOTIDE SEQUENCE [LARGE SCALE GENOMIC DNA]</scope>
    <source>
        <strain evidence="3 5">ICMP 8636</strain>
    </source>
</reference>
<evidence type="ECO:0000313" key="2">
    <source>
        <dbReference type="EMBL" id="KPX21834.1"/>
    </source>
</evidence>
<comment type="caution">
    <text evidence="2">The sequence shown here is derived from an EMBL/GenBank/DDBJ whole genome shotgun (WGS) entry which is preliminary data.</text>
</comment>
<sequence length="182" mass="21264">MRWWEYGSFVRIWADPCANHCFQKCCEKSEIGLGARNMTVWIVLSIIGVMLSPLVWLRPSRHQSGRMALRMEARRLGMGMQLAPQEWPHWLTKEPPSPCAQYHRPRLGSHADAWVYWQSEPGVWRNRWREVCEDPKLLPHLQTLPADAYKVEADGQMVAVYWAERGEAEVLQRIDKLLKELA</sequence>
<protein>
    <submittedName>
        <fullName evidence="2">Uncharacterized protein</fullName>
    </submittedName>
</protein>
<accession>A0A0P9S7S9</accession>
<proteinExistence type="predicted"/>
<reference evidence="2 4" key="1">
    <citation type="submission" date="2015-09" db="EMBL/GenBank/DDBJ databases">
        <title>Genome announcement of multiple Pseudomonas syringae strains.</title>
        <authorList>
            <person name="Thakur S."/>
            <person name="Wang P.W."/>
            <person name="Gong Y."/>
            <person name="Weir B.S."/>
            <person name="Guttman D.S."/>
        </authorList>
    </citation>
    <scope>NUCLEOTIDE SEQUENCE [LARGE SCALE GENOMIC DNA]</scope>
    <source>
        <strain evidence="2 4">ICMP4455</strain>
    </source>
</reference>
<dbReference type="PATRIC" id="fig|129137.4.peg.284"/>
<gene>
    <name evidence="2" type="ORF">ALO70_00180</name>
    <name evidence="3" type="ORF">ALQ86_100395</name>
</gene>
<dbReference type="EMBL" id="RBOA01000446">
    <property type="protein sequence ID" value="RML95699.1"/>
    <property type="molecule type" value="Genomic_DNA"/>
</dbReference>
<evidence type="ECO:0000256" key="1">
    <source>
        <dbReference type="SAM" id="Phobius"/>
    </source>
</evidence>
<evidence type="ECO:0000313" key="5">
    <source>
        <dbReference type="Proteomes" id="UP000272627"/>
    </source>
</evidence>
<dbReference type="AlphaFoldDB" id="A0A0P9S7S9"/>
<evidence type="ECO:0000313" key="4">
    <source>
        <dbReference type="Proteomes" id="UP000050490"/>
    </source>
</evidence>